<dbReference type="NCBIfam" id="NF042935">
    <property type="entry name" value="SCO6880_fam"/>
    <property type="match status" value="1"/>
</dbReference>
<comment type="caution">
    <text evidence="4">The sequence shown here is derived from an EMBL/GenBank/DDBJ whole genome shotgun (WGS) entry which is preliminary data.</text>
</comment>
<dbReference type="EMBL" id="JBEPSN010000001">
    <property type="protein sequence ID" value="MET4538360.1"/>
    <property type="molecule type" value="Genomic_DNA"/>
</dbReference>
<proteinExistence type="predicted"/>
<organism evidence="4 5">
    <name type="scientific">Arthrobacter bambusae</name>
    <dbReference type="NCBI Taxonomy" id="1338426"/>
    <lineage>
        <taxon>Bacteria</taxon>
        <taxon>Bacillati</taxon>
        <taxon>Actinomycetota</taxon>
        <taxon>Actinomycetes</taxon>
        <taxon>Micrococcales</taxon>
        <taxon>Micrococcaceae</taxon>
        <taxon>Arthrobacter</taxon>
    </lineage>
</organism>
<feature type="region of interest" description="Disordered" evidence="1">
    <location>
        <begin position="303"/>
        <end position="328"/>
    </location>
</feature>
<sequence length="496" mass="55036">MTEDTRALEAVKFPRYERRGIFMGLKWYQLVLLALGILTAIIASATGGPVGLTTMSPIWLLLMLMGVLQHARIPYPIWVSLITLFFVRLILGQTRYLARPEKALKAGKLALPGGLGSLKLQMTSRGECFIVDPQGKEATVVLRCTTRSFALLDDDDKAWAAQAWSRVQAGLAQRSDIARIAVQDYTVPYPSSALQDFYDHTVVENGGRPGGNSWGEVAYQDLIAAAGSAMSHDVLLSVVVDTAKSRRRIRESGGGVGGLERVLRLEVQAITTSLASHGVRVDEWLSESRLLEVFRGAFDPETVSRGSVKEDSESRDDQPTGKRRLSSSPMAVEEHWTYLRTDSGFHQTFWVAEWPRQKVYPGFLHPLVYVGDFRHTVTQVIRAVPTLEALRDIRSAQEAHETRRRINARFDRPTTREQRAEEEEVSQREEEIVAGHGDVRPAAFVTVTAASLEDLARHRHELESAAAGAFVELRLLAGQQWAAFIAGGLPMGRGLR</sequence>
<evidence type="ECO:0000313" key="5">
    <source>
        <dbReference type="Proteomes" id="UP001549307"/>
    </source>
</evidence>
<dbReference type="GeneID" id="92751098"/>
<feature type="compositionally biased region" description="Basic and acidic residues" evidence="1">
    <location>
        <begin position="307"/>
        <end position="320"/>
    </location>
</feature>
<feature type="transmembrane region" description="Helical" evidence="2">
    <location>
        <begin position="49"/>
        <end position="68"/>
    </location>
</feature>
<keyword evidence="2" id="KW-0812">Transmembrane</keyword>
<evidence type="ECO:0000256" key="2">
    <source>
        <dbReference type="SAM" id="Phobius"/>
    </source>
</evidence>
<protein>
    <recommendedName>
        <fullName evidence="3">Type VII secretion system protein EccE domain-containing protein</fullName>
    </recommendedName>
</protein>
<gene>
    <name evidence="4" type="ORF">ABIE37_000115</name>
</gene>
<dbReference type="InterPro" id="IPR050051">
    <property type="entry name" value="EccE_dom"/>
</dbReference>
<feature type="transmembrane region" description="Helical" evidence="2">
    <location>
        <begin position="21"/>
        <end position="43"/>
    </location>
</feature>
<name>A0ABV2P0S7_9MICC</name>
<dbReference type="InterPro" id="IPR049978">
    <property type="entry name" value="SCO6880-like"/>
</dbReference>
<evidence type="ECO:0000256" key="1">
    <source>
        <dbReference type="SAM" id="MobiDB-lite"/>
    </source>
</evidence>
<reference evidence="4 5" key="1">
    <citation type="submission" date="2024-06" db="EMBL/GenBank/DDBJ databases">
        <title>Sorghum-associated microbial communities from plants grown in Nebraska, USA.</title>
        <authorList>
            <person name="Schachtman D."/>
        </authorList>
    </citation>
    <scope>NUCLEOTIDE SEQUENCE [LARGE SCALE GENOMIC DNA]</scope>
    <source>
        <strain evidence="4 5">3552</strain>
    </source>
</reference>
<keyword evidence="2" id="KW-0472">Membrane</keyword>
<evidence type="ECO:0000313" key="4">
    <source>
        <dbReference type="EMBL" id="MET4538360.1"/>
    </source>
</evidence>
<keyword evidence="2" id="KW-1133">Transmembrane helix</keyword>
<accession>A0ABV2P0S7</accession>
<keyword evidence="5" id="KW-1185">Reference proteome</keyword>
<dbReference type="Proteomes" id="UP001549307">
    <property type="component" value="Unassembled WGS sequence"/>
</dbReference>
<dbReference type="RefSeq" id="WP_354225706.1">
    <property type="nucleotide sequence ID" value="NZ_JBEPSN010000001.1"/>
</dbReference>
<feature type="transmembrane region" description="Helical" evidence="2">
    <location>
        <begin position="75"/>
        <end position="91"/>
    </location>
</feature>
<evidence type="ECO:0000259" key="3">
    <source>
        <dbReference type="Pfam" id="PF11203"/>
    </source>
</evidence>
<feature type="domain" description="Type VII secretion system protein EccE" evidence="3">
    <location>
        <begin position="232"/>
        <end position="351"/>
    </location>
</feature>
<dbReference type="Pfam" id="PF11203">
    <property type="entry name" value="EccE"/>
    <property type="match status" value="1"/>
</dbReference>